<evidence type="ECO:0000256" key="5">
    <source>
        <dbReference type="SAM" id="MobiDB-lite"/>
    </source>
</evidence>
<sequence>MSADTPRKRGIEARAALLDLMPRQEEAARRRLAELVENVAAKRPPTTSFSRFWILGSLQAKVSCAYLAYWLRSRWADAEERERLKSETHLKAALELLGTMGYLRGAVMKLGQMLATFPDALPEEFARLLPALHFEAPPMHYAMVREVFLDEFGKEPHELFASFEKQAFAAASLGQVHRARLHSGELVAVKIQYPGIARTIESDLKNLRLLMQPMRLGEDWDNTVVKLAEVERVLLAETDYLAEATFAQTVRDAFTPGDGIVIPRVYPEYSTRRVLTTEYLEGVHLEELLESRPSQELRDRYTHLLTVATTRMLYRTHWLLADPNPGNYIFMPDGRLGLVDFGCTRELTDEEWQLQVKVEDALLRRDEKEMERLIVKASLYDSAGQMGRERLELIGRVIRWQLEPWLSEGMFDFGDEDFFRRGMDAMVEVMRKGFTRGMPVHIWTNRFILGARGIVYRLKGRCDFQEIYRRESGRGGRERSTTLCPPLTPPAEPSPPPEGEG</sequence>
<dbReference type="InterPro" id="IPR004147">
    <property type="entry name" value="ABC1_dom"/>
</dbReference>
<dbReference type="PANTHER" id="PTHR43851">
    <property type="match status" value="1"/>
</dbReference>
<name>A0ABS0YA25_9BACT</name>
<keyword evidence="8" id="KW-1185">Reference proteome</keyword>
<evidence type="ECO:0000259" key="6">
    <source>
        <dbReference type="Pfam" id="PF03109"/>
    </source>
</evidence>
<evidence type="ECO:0000313" key="7">
    <source>
        <dbReference type="EMBL" id="MBJ6749152.1"/>
    </source>
</evidence>
<dbReference type="CDD" id="cd13970">
    <property type="entry name" value="ABC1_ADCK3"/>
    <property type="match status" value="1"/>
</dbReference>
<organism evidence="7 8">
    <name type="scientific">Geomonas anaerohicana</name>
    <dbReference type="NCBI Taxonomy" id="2798583"/>
    <lineage>
        <taxon>Bacteria</taxon>
        <taxon>Pseudomonadati</taxon>
        <taxon>Thermodesulfobacteriota</taxon>
        <taxon>Desulfuromonadia</taxon>
        <taxon>Geobacterales</taxon>
        <taxon>Geobacteraceae</taxon>
        <taxon>Geomonas</taxon>
    </lineage>
</organism>
<keyword evidence="2" id="KW-0808">Transferase</keyword>
<gene>
    <name evidence="7" type="ORF">JFN91_02890</name>
</gene>
<feature type="domain" description="ABC1 atypical kinase-like" evidence="6">
    <location>
        <begin position="132"/>
        <end position="372"/>
    </location>
</feature>
<comment type="caution">
    <text evidence="7">The sequence shown here is derived from an EMBL/GenBank/DDBJ whole genome shotgun (WGS) entry which is preliminary data.</text>
</comment>
<feature type="region of interest" description="Disordered" evidence="5">
    <location>
        <begin position="473"/>
        <end position="501"/>
    </location>
</feature>
<comment type="similarity">
    <text evidence="1">Belongs to the protein kinase superfamily. ADCK protein kinase family.</text>
</comment>
<keyword evidence="3" id="KW-0547">Nucleotide-binding</keyword>
<dbReference type="PANTHER" id="PTHR43851:SF3">
    <property type="entry name" value="COENZYME Q8"/>
    <property type="match status" value="1"/>
</dbReference>
<dbReference type="EMBL" id="JAEMHL010000001">
    <property type="protein sequence ID" value="MBJ6749152.1"/>
    <property type="molecule type" value="Genomic_DNA"/>
</dbReference>
<reference evidence="7 8" key="1">
    <citation type="submission" date="2020-12" db="EMBL/GenBank/DDBJ databases">
        <title>Geomonas sp. Red421, isolated from paddy soil.</title>
        <authorList>
            <person name="Xu Z."/>
            <person name="Zhang Z."/>
            <person name="Masuda Y."/>
            <person name="Itoh H."/>
            <person name="Senoo K."/>
        </authorList>
    </citation>
    <scope>NUCLEOTIDE SEQUENCE [LARGE SCALE GENOMIC DNA]</scope>
    <source>
        <strain evidence="7 8">Red421</strain>
    </source>
</reference>
<dbReference type="Proteomes" id="UP000614714">
    <property type="component" value="Unassembled WGS sequence"/>
</dbReference>
<evidence type="ECO:0000256" key="1">
    <source>
        <dbReference type="ARBA" id="ARBA00009670"/>
    </source>
</evidence>
<dbReference type="GO" id="GO:0016301">
    <property type="term" value="F:kinase activity"/>
    <property type="evidence" value="ECO:0007669"/>
    <property type="project" value="UniProtKB-KW"/>
</dbReference>
<evidence type="ECO:0000256" key="3">
    <source>
        <dbReference type="ARBA" id="ARBA00022741"/>
    </source>
</evidence>
<evidence type="ECO:0000256" key="4">
    <source>
        <dbReference type="ARBA" id="ARBA00022840"/>
    </source>
</evidence>
<evidence type="ECO:0000313" key="8">
    <source>
        <dbReference type="Proteomes" id="UP000614714"/>
    </source>
</evidence>
<dbReference type="InterPro" id="IPR011009">
    <property type="entry name" value="Kinase-like_dom_sf"/>
</dbReference>
<dbReference type="InterPro" id="IPR034646">
    <property type="entry name" value="ADCK3_dom"/>
</dbReference>
<evidence type="ECO:0000256" key="2">
    <source>
        <dbReference type="ARBA" id="ARBA00022679"/>
    </source>
</evidence>
<feature type="compositionally biased region" description="Pro residues" evidence="5">
    <location>
        <begin position="486"/>
        <end position="501"/>
    </location>
</feature>
<protein>
    <submittedName>
        <fullName evidence="7">AarF/ABC1/UbiB kinase family protein</fullName>
    </submittedName>
</protein>
<keyword evidence="7" id="KW-0418">Kinase</keyword>
<dbReference type="SUPFAM" id="SSF56112">
    <property type="entry name" value="Protein kinase-like (PK-like)"/>
    <property type="match status" value="1"/>
</dbReference>
<dbReference type="InterPro" id="IPR051409">
    <property type="entry name" value="Atypical_kinase_ADCK"/>
</dbReference>
<accession>A0ABS0YA25</accession>
<dbReference type="RefSeq" id="WP_199387696.1">
    <property type="nucleotide sequence ID" value="NZ_JAEMHL010000001.1"/>
</dbReference>
<dbReference type="Pfam" id="PF03109">
    <property type="entry name" value="ABC1"/>
    <property type="match status" value="1"/>
</dbReference>
<keyword evidence="4" id="KW-0067">ATP-binding</keyword>
<proteinExistence type="inferred from homology"/>